<sequence length="164" mass="19015">MEITLIWRWDLFGLGMLGAFLTVYLAKQAIIPKFPSIYFTSKEIGKMEIRRDELQKHVEKTEKEVDENDAKMLKSTDEKERAKLMDSLKLNYKELEEERKEISMLRRELKYNQIFTTVLGFLFYIILGGVFGSLLANIVEVTALGTSVPKYFESIVIGSGWITF</sequence>
<dbReference type="EMBL" id="BARU01017216">
    <property type="protein sequence ID" value="GAH57717.1"/>
    <property type="molecule type" value="Genomic_DNA"/>
</dbReference>
<reference evidence="3" key="1">
    <citation type="journal article" date="2014" name="Front. Microbiol.">
        <title>High frequency of phylogenetically diverse reductive dehalogenase-homologous genes in deep subseafloor sedimentary metagenomes.</title>
        <authorList>
            <person name="Kawai M."/>
            <person name="Futagami T."/>
            <person name="Toyoda A."/>
            <person name="Takaki Y."/>
            <person name="Nishi S."/>
            <person name="Hori S."/>
            <person name="Arai W."/>
            <person name="Tsubouchi T."/>
            <person name="Morono Y."/>
            <person name="Uchiyama I."/>
            <person name="Ito T."/>
            <person name="Fujiyama A."/>
            <person name="Inagaki F."/>
            <person name="Takami H."/>
        </authorList>
    </citation>
    <scope>NUCLEOTIDE SEQUENCE</scope>
    <source>
        <strain evidence="3">Expedition CK06-06</strain>
    </source>
</reference>
<organism evidence="3">
    <name type="scientific">marine sediment metagenome</name>
    <dbReference type="NCBI Taxonomy" id="412755"/>
    <lineage>
        <taxon>unclassified sequences</taxon>
        <taxon>metagenomes</taxon>
        <taxon>ecological metagenomes</taxon>
    </lineage>
</organism>
<evidence type="ECO:0000313" key="3">
    <source>
        <dbReference type="EMBL" id="GAH57717.1"/>
    </source>
</evidence>
<evidence type="ECO:0000256" key="1">
    <source>
        <dbReference type="SAM" id="Coils"/>
    </source>
</evidence>
<keyword evidence="2" id="KW-0812">Transmembrane</keyword>
<keyword evidence="1" id="KW-0175">Coiled coil</keyword>
<accession>X1GKK5</accession>
<name>X1GKK5_9ZZZZ</name>
<feature type="coiled-coil region" evidence="1">
    <location>
        <begin position="44"/>
        <end position="112"/>
    </location>
</feature>
<protein>
    <submittedName>
        <fullName evidence="3">Uncharacterized protein</fullName>
    </submittedName>
</protein>
<evidence type="ECO:0000256" key="2">
    <source>
        <dbReference type="SAM" id="Phobius"/>
    </source>
</evidence>
<gene>
    <name evidence="3" type="ORF">S03H2_28571</name>
</gene>
<feature type="transmembrane region" description="Helical" evidence="2">
    <location>
        <begin position="6"/>
        <end position="26"/>
    </location>
</feature>
<feature type="non-terminal residue" evidence="3">
    <location>
        <position position="164"/>
    </location>
</feature>
<comment type="caution">
    <text evidence="3">The sequence shown here is derived from an EMBL/GenBank/DDBJ whole genome shotgun (WGS) entry which is preliminary data.</text>
</comment>
<feature type="transmembrane region" description="Helical" evidence="2">
    <location>
        <begin position="114"/>
        <end position="139"/>
    </location>
</feature>
<dbReference type="AlphaFoldDB" id="X1GKK5"/>
<keyword evidence="2" id="KW-0472">Membrane</keyword>
<proteinExistence type="predicted"/>
<keyword evidence="2" id="KW-1133">Transmembrane helix</keyword>